<organism evidence="2 3">
    <name type="scientific">Pseudomonas plecoglossicida</name>
    <dbReference type="NCBI Taxonomy" id="70775"/>
    <lineage>
        <taxon>Bacteria</taxon>
        <taxon>Pseudomonadati</taxon>
        <taxon>Pseudomonadota</taxon>
        <taxon>Gammaproteobacteria</taxon>
        <taxon>Pseudomonadales</taxon>
        <taxon>Pseudomonadaceae</taxon>
        <taxon>Pseudomonas</taxon>
    </lineage>
</organism>
<feature type="non-terminal residue" evidence="2">
    <location>
        <position position="64"/>
    </location>
</feature>
<name>A0A2R7UDD9_PSEDL</name>
<dbReference type="RefSeq" id="WP_219928558.1">
    <property type="nucleotide sequence ID" value="NZ_QANO01000164.1"/>
</dbReference>
<feature type="chain" id="PRO_5015309298" evidence="1">
    <location>
        <begin position="21"/>
        <end position="64"/>
    </location>
</feature>
<protein>
    <submittedName>
        <fullName evidence="2">Uncharacterized protein</fullName>
    </submittedName>
</protein>
<gene>
    <name evidence="2" type="ORF">DBB42_22095</name>
</gene>
<feature type="signal peptide" evidence="1">
    <location>
        <begin position="1"/>
        <end position="20"/>
    </location>
</feature>
<keyword evidence="1" id="KW-0732">Signal</keyword>
<dbReference type="AlphaFoldDB" id="A0A2R7UDD9"/>
<sequence>MRFPLSMLALALLAPLPSLATTAAKDATPATQASNQQWLQRLPFDDHRDYEAARRGLIERFDGP</sequence>
<comment type="caution">
    <text evidence="2">The sequence shown here is derived from an EMBL/GenBank/DDBJ whole genome shotgun (WGS) entry which is preliminary data.</text>
</comment>
<proteinExistence type="predicted"/>
<reference evidence="2 3" key="1">
    <citation type="submission" date="2018-04" db="EMBL/GenBank/DDBJ databases">
        <authorList>
            <person name="Go L.Y."/>
            <person name="Mitchell J.A."/>
        </authorList>
    </citation>
    <scope>NUCLEOTIDE SEQUENCE [LARGE SCALE GENOMIC DNA]</scope>
    <source>
        <strain evidence="2 3">KCJK7865</strain>
    </source>
</reference>
<dbReference type="Gene3D" id="3.60.15.30">
    <property type="entry name" value="Metallo-beta-lactamase domain"/>
    <property type="match status" value="1"/>
</dbReference>
<evidence type="ECO:0000313" key="2">
    <source>
        <dbReference type="EMBL" id="PTU50051.1"/>
    </source>
</evidence>
<dbReference type="EMBL" id="QANO01000164">
    <property type="protein sequence ID" value="PTU50051.1"/>
    <property type="molecule type" value="Genomic_DNA"/>
</dbReference>
<accession>A0A2R7UDD9</accession>
<dbReference type="Proteomes" id="UP000244874">
    <property type="component" value="Unassembled WGS sequence"/>
</dbReference>
<evidence type="ECO:0000313" key="3">
    <source>
        <dbReference type="Proteomes" id="UP000244874"/>
    </source>
</evidence>
<evidence type="ECO:0000256" key="1">
    <source>
        <dbReference type="SAM" id="SignalP"/>
    </source>
</evidence>